<feature type="compositionally biased region" description="Basic residues" evidence="1">
    <location>
        <begin position="1"/>
        <end position="15"/>
    </location>
</feature>
<evidence type="ECO:0000313" key="3">
    <source>
        <dbReference type="EMBL" id="AYE61429.1"/>
    </source>
</evidence>
<dbReference type="Pfam" id="PF06381">
    <property type="entry name" value="Phage_portal_3"/>
    <property type="match status" value="1"/>
</dbReference>
<feature type="region of interest" description="Disordered" evidence="1">
    <location>
        <begin position="1"/>
        <end position="21"/>
    </location>
</feature>
<dbReference type="AlphaFoldDB" id="A0A386REG2"/>
<dbReference type="EMBL" id="CP017982">
    <property type="protein sequence ID" value="AYE61429.1"/>
    <property type="molecule type" value="Genomic_DNA"/>
</dbReference>
<evidence type="ECO:0000313" key="4">
    <source>
        <dbReference type="Proteomes" id="UP000267794"/>
    </source>
</evidence>
<name>A0A386REG2_LACHE</name>
<dbReference type="InterPro" id="IPR024459">
    <property type="entry name" value="Acb1-like_N"/>
</dbReference>
<reference evidence="3 4" key="1">
    <citation type="submission" date="2016-10" db="EMBL/GenBank/DDBJ databases">
        <title>Complete genomic sequencing of Lactobacillus helveticus LH99 and comparative genome analysis.</title>
        <authorList>
            <person name="Li N."/>
            <person name="You C."/>
            <person name="Liu Z."/>
        </authorList>
    </citation>
    <scope>NUCLEOTIDE SEQUENCE [LARGE SCALE GENOMIC DNA]</scope>
    <source>
        <strain evidence="3 4">LH99</strain>
    </source>
</reference>
<evidence type="ECO:0000256" key="1">
    <source>
        <dbReference type="SAM" id="MobiDB-lite"/>
    </source>
</evidence>
<protein>
    <recommendedName>
        <fullName evidence="2">Anti-CBASS protein Acb1-like N-terminal domain-containing protein</fullName>
    </recommendedName>
</protein>
<proteinExistence type="predicted"/>
<dbReference type="RefSeq" id="WP_120357345.1">
    <property type="nucleotide sequence ID" value="NZ_CP017982.1"/>
</dbReference>
<accession>A0A386REG2</accession>
<organism evidence="3 4">
    <name type="scientific">Lactobacillus helveticus</name>
    <name type="common">Lactobacillus suntoryeus</name>
    <dbReference type="NCBI Taxonomy" id="1587"/>
    <lineage>
        <taxon>Bacteria</taxon>
        <taxon>Bacillati</taxon>
        <taxon>Bacillota</taxon>
        <taxon>Bacilli</taxon>
        <taxon>Lactobacillales</taxon>
        <taxon>Lactobacillaceae</taxon>
        <taxon>Lactobacillus</taxon>
    </lineage>
</organism>
<evidence type="ECO:0000259" key="2">
    <source>
        <dbReference type="Pfam" id="PF06381"/>
    </source>
</evidence>
<gene>
    <name evidence="3" type="ORF">BC335_0941</name>
</gene>
<sequence length="494" mass="55268">MGLFNRKKPSNKRRPATATRMDGYREDFMDYESQFTGQPQRFGDTRPVYTPLMADQDYELIDNIIHKNGIAHKIVFKPAQDATRNGWRIIYPSNPKKQEQYQKKLDSLALKSSMCQELVYYFGHGDAYGTIGIYSPTLDNNTAKPFDPKKQPISDIAFFHVFGQNHVQRIEVNDDPTDINYMKEAAVVINQTKAGDTVDANGNINPGIPKAKQIVIDKSRYFHISLDKFEDDDTGNSIITRCWDQIHVLDTALYSVGKLLYAYDINVLTDDGAGYDPDDPVSKAEFDQQNKILSQNMGTDSILNLHNGQTFQRFSNNVSGIENLLTFAWQQLAAASNIPKSVLLGEQAGTLAGATTDVANYYDGVKSLQEELLRPQLERIIELLMWSTDVAGGSEDPDSVDWKLVFNPLWSADDKTQSETFQNTANAVATLVNSGIKDTDEANQMVDGQNNNAVQGMQTQTKSDSIDNLTMEDAKKLMAGLQKVIHDNEKKSSD</sequence>
<feature type="domain" description="Anti-CBASS protein Acb1-like N-terminal" evidence="2">
    <location>
        <begin position="63"/>
        <end position="429"/>
    </location>
</feature>
<dbReference type="Proteomes" id="UP000267794">
    <property type="component" value="Chromosome"/>
</dbReference>